<feature type="compositionally biased region" description="Polar residues" evidence="7">
    <location>
        <begin position="1185"/>
        <end position="1196"/>
    </location>
</feature>
<feature type="region of interest" description="Disordered" evidence="7">
    <location>
        <begin position="86"/>
        <end position="142"/>
    </location>
</feature>
<feature type="compositionally biased region" description="Pro residues" evidence="7">
    <location>
        <begin position="509"/>
        <end position="524"/>
    </location>
</feature>
<feature type="compositionally biased region" description="Acidic residues" evidence="7">
    <location>
        <begin position="124"/>
        <end position="134"/>
    </location>
</feature>
<keyword evidence="10" id="KW-1185">Reference proteome</keyword>
<feature type="compositionally biased region" description="Low complexity" evidence="7">
    <location>
        <begin position="217"/>
        <end position="228"/>
    </location>
</feature>
<feature type="compositionally biased region" description="Polar residues" evidence="7">
    <location>
        <begin position="699"/>
        <end position="716"/>
    </location>
</feature>
<feature type="compositionally biased region" description="Polar residues" evidence="7">
    <location>
        <begin position="1224"/>
        <end position="1246"/>
    </location>
</feature>
<evidence type="ECO:0000256" key="7">
    <source>
        <dbReference type="SAM" id="MobiDB-lite"/>
    </source>
</evidence>
<dbReference type="Proteomes" id="UP001590950">
    <property type="component" value="Unassembled WGS sequence"/>
</dbReference>
<keyword evidence="4" id="KW-0344">Guanine-nucleotide releasing factor</keyword>
<feature type="compositionally biased region" description="Polar residues" evidence="7">
    <location>
        <begin position="111"/>
        <end position="121"/>
    </location>
</feature>
<feature type="region of interest" description="Disordered" evidence="7">
    <location>
        <begin position="154"/>
        <end position="179"/>
    </location>
</feature>
<evidence type="ECO:0000256" key="5">
    <source>
        <dbReference type="ARBA" id="ARBA00022949"/>
    </source>
</evidence>
<feature type="region of interest" description="Disordered" evidence="7">
    <location>
        <begin position="440"/>
        <end position="614"/>
    </location>
</feature>
<evidence type="ECO:0000256" key="2">
    <source>
        <dbReference type="ARBA" id="ARBA00004348"/>
    </source>
</evidence>
<organism evidence="9 10">
    <name type="scientific">Stereocaulon virgatum</name>
    <dbReference type="NCBI Taxonomy" id="373712"/>
    <lineage>
        <taxon>Eukaryota</taxon>
        <taxon>Fungi</taxon>
        <taxon>Dikarya</taxon>
        <taxon>Ascomycota</taxon>
        <taxon>Pezizomycotina</taxon>
        <taxon>Lecanoromycetes</taxon>
        <taxon>OSLEUM clade</taxon>
        <taxon>Lecanoromycetidae</taxon>
        <taxon>Lecanorales</taxon>
        <taxon>Lecanorineae</taxon>
        <taxon>Stereocaulaceae</taxon>
        <taxon>Stereocaulon</taxon>
    </lineage>
</organism>
<accession>A0ABR4AK53</accession>
<feature type="domain" description="DH" evidence="8">
    <location>
        <begin position="617"/>
        <end position="841"/>
    </location>
</feature>
<feature type="compositionally biased region" description="Pro residues" evidence="7">
    <location>
        <begin position="553"/>
        <end position="565"/>
    </location>
</feature>
<dbReference type="Pfam" id="PF03114">
    <property type="entry name" value="BAR"/>
    <property type="match status" value="1"/>
</dbReference>
<dbReference type="Pfam" id="PF00621">
    <property type="entry name" value="RhoGEF"/>
    <property type="match status" value="1"/>
</dbReference>
<evidence type="ECO:0000259" key="8">
    <source>
        <dbReference type="PROSITE" id="PS50010"/>
    </source>
</evidence>
<dbReference type="InterPro" id="IPR051492">
    <property type="entry name" value="Dynamin-Rho_GEF"/>
</dbReference>
<feature type="compositionally biased region" description="Basic and acidic residues" evidence="7">
    <location>
        <begin position="373"/>
        <end position="383"/>
    </location>
</feature>
<dbReference type="InterPro" id="IPR001331">
    <property type="entry name" value="GDS_CDC24_CS"/>
</dbReference>
<dbReference type="PANTHER" id="PTHR22834">
    <property type="entry name" value="NUCLEAR FUSION PROTEIN FUS2"/>
    <property type="match status" value="1"/>
</dbReference>
<dbReference type="CDD" id="cd00160">
    <property type="entry name" value="RhoGEF"/>
    <property type="match status" value="1"/>
</dbReference>
<feature type="region of interest" description="Disordered" evidence="7">
    <location>
        <begin position="206"/>
        <end position="285"/>
    </location>
</feature>
<feature type="compositionally biased region" description="Low complexity" evidence="7">
    <location>
        <begin position="577"/>
        <end position="589"/>
    </location>
</feature>
<dbReference type="InterPro" id="IPR035899">
    <property type="entry name" value="DBL_dom_sf"/>
</dbReference>
<reference evidence="9 10" key="1">
    <citation type="submission" date="2024-09" db="EMBL/GenBank/DDBJ databases">
        <title>Rethinking Asexuality: The Enigmatic Case of Functional Sexual Genes in Lepraria (Stereocaulaceae).</title>
        <authorList>
            <person name="Doellman M."/>
            <person name="Sun Y."/>
            <person name="Barcenas-Pena A."/>
            <person name="Lumbsch H.T."/>
            <person name="Grewe F."/>
        </authorList>
    </citation>
    <scope>NUCLEOTIDE SEQUENCE [LARGE SCALE GENOMIC DNA]</scope>
    <source>
        <strain evidence="9 10">Mercado 3170</strain>
    </source>
</reference>
<dbReference type="PANTHER" id="PTHR22834:SF20">
    <property type="entry name" value="SH3 DOMAIN-CONTAINING PROTEIN"/>
    <property type="match status" value="1"/>
</dbReference>
<evidence type="ECO:0000313" key="10">
    <source>
        <dbReference type="Proteomes" id="UP001590950"/>
    </source>
</evidence>
<dbReference type="Gene3D" id="1.20.1270.60">
    <property type="entry name" value="Arfaptin homology (AH) domain/BAR domain"/>
    <property type="match status" value="1"/>
</dbReference>
<feature type="compositionally biased region" description="Polar residues" evidence="7">
    <location>
        <begin position="273"/>
        <end position="285"/>
    </location>
</feature>
<feature type="compositionally biased region" description="Basic and acidic residues" evidence="7">
    <location>
        <begin position="37"/>
        <end position="60"/>
    </location>
</feature>
<dbReference type="SUPFAM" id="SSF103657">
    <property type="entry name" value="BAR/IMD domain-like"/>
    <property type="match status" value="1"/>
</dbReference>
<feature type="region of interest" description="Disordered" evidence="7">
    <location>
        <begin position="349"/>
        <end position="383"/>
    </location>
</feature>
<feature type="compositionally biased region" description="Polar residues" evidence="7">
    <location>
        <begin position="350"/>
        <end position="370"/>
    </location>
</feature>
<proteinExistence type="predicted"/>
<feature type="compositionally biased region" description="Polar residues" evidence="7">
    <location>
        <begin position="1157"/>
        <end position="1166"/>
    </location>
</feature>
<feature type="compositionally biased region" description="Polar residues" evidence="7">
    <location>
        <begin position="256"/>
        <end position="267"/>
    </location>
</feature>
<evidence type="ECO:0000256" key="3">
    <source>
        <dbReference type="ARBA" id="ARBA00018186"/>
    </source>
</evidence>
<dbReference type="PROSITE" id="PS50010">
    <property type="entry name" value="DH_2"/>
    <property type="match status" value="1"/>
</dbReference>
<comment type="subcellular location">
    <subcellularLocation>
        <location evidence="1">Cell junction</location>
    </subcellularLocation>
    <subcellularLocation>
        <location evidence="2">Golgi apparatus</location>
        <location evidence="2">Golgi stack</location>
    </subcellularLocation>
</comment>
<dbReference type="PROSITE" id="PS00741">
    <property type="entry name" value="DH_1"/>
    <property type="match status" value="1"/>
</dbReference>
<evidence type="ECO:0000313" key="9">
    <source>
        <dbReference type="EMBL" id="KAL2046147.1"/>
    </source>
</evidence>
<name>A0ABR4AK53_9LECA</name>
<dbReference type="InterPro" id="IPR004148">
    <property type="entry name" value="BAR_dom"/>
</dbReference>
<evidence type="ECO:0000256" key="4">
    <source>
        <dbReference type="ARBA" id="ARBA00022658"/>
    </source>
</evidence>
<keyword evidence="5" id="KW-0965">Cell junction</keyword>
<feature type="region of interest" description="Disordered" evidence="7">
    <location>
        <begin position="1154"/>
        <end position="1317"/>
    </location>
</feature>
<comment type="caution">
    <text evidence="9">The sequence shown here is derived from an EMBL/GenBank/DDBJ whole genome shotgun (WGS) entry which is preliminary data.</text>
</comment>
<dbReference type="CDD" id="cd07589">
    <property type="entry name" value="BAR_DNMBP"/>
    <property type="match status" value="1"/>
</dbReference>
<feature type="compositionally biased region" description="Polar residues" evidence="7">
    <location>
        <begin position="1256"/>
        <end position="1266"/>
    </location>
</feature>
<dbReference type="InterPro" id="IPR000219">
    <property type="entry name" value="DH_dom"/>
</dbReference>
<evidence type="ECO:0000256" key="1">
    <source>
        <dbReference type="ARBA" id="ARBA00004282"/>
    </source>
</evidence>
<feature type="compositionally biased region" description="Polar residues" evidence="7">
    <location>
        <begin position="1292"/>
        <end position="1301"/>
    </location>
</feature>
<evidence type="ECO:0000256" key="6">
    <source>
        <dbReference type="ARBA" id="ARBA00032587"/>
    </source>
</evidence>
<dbReference type="Gene3D" id="1.20.900.10">
    <property type="entry name" value="Dbl homology (DH) domain"/>
    <property type="match status" value="1"/>
</dbReference>
<feature type="region of interest" description="Disordered" evidence="7">
    <location>
        <begin position="1"/>
        <end position="69"/>
    </location>
</feature>
<feature type="region of interest" description="Disordered" evidence="7">
    <location>
        <begin position="699"/>
        <end position="726"/>
    </location>
</feature>
<sequence length="1394" mass="155122">MALGNQALEASATSNEHSESQSQQELPSKPPDVWEGDTQHVEKDEIHNTKEEAPRSERELTINTGHLSERSVLDLSMEDSPTLGMFNRFTTKPGRVRNSCVTTPSDVEPSSAITAGTSGSIDTFFDDEPQDDSLDSSRNHSHEHQTLLNHIMTMRDSSPSPEGDGRPATTEGSASEHDDAESIQIMLGESPVLAKAPFNEQLEAKLTDSQPGEGQDSRWSMSSWTSSTRSRDERDTPMERIDEHSPPPPEQPGHLSVSTLGSQQTPQPWSPASFASPQTARTTMDSDAYSTVNRVLDHYHDPSLVSPQALQDLQQQIINQSPDLARQGGWDPKKVTQLFLQEFARERGRQASTTLDTSSLQHQPRTNSTKAPEVPEKEIRTDHDEKMVEQIEHDYDELTPPATSLGVDEGDLRPARASLNRSEDWDMSPSLGGLELQAESLDSPAGEEKPLLPPKDWTSSKREVHDSSVLQESQARQDATDYGPRLPPIDGLGIEINIMGPQRTDSPMMQPPPLPVYSPPPPPSVELSAPTRPRSPPSPSLYSKHVASSIYPTNPPTDMPVPPIPSHDYPQPRSVASSIQPSGSSMISQDRPSVDGPLTEEMSKNTSPSPDQKRLTRRRYVIQEIVDTEHTFGQDMKVVDDIYKGTSNVIIISAKDVKTLFGNSNDIVAFSTLFLDALKQASRSVYVLPKSKRWRNNRVSNATSYSGNTDDQSSINGAELNDEEKDRKTTIGEAFGHHLARLDKVYTEYLRNMKTALERLAVLQEDPKVRIWLKECQAYAHDLTSAWDLHALLIKPFQRVTKFPLLLKELVEVTPENHPDFTALEIAHREMKSIMNRMNEMGPQPDVSQQISHPGRKRKESESRPRLFTRQVKSRAEKSRLLGTSATMEDKAYSAVSERFGSHFFQLQVVMRDVEMYTTDVQTYMNKFCELALAMEGHVEIGPPSSYPEVESKWHKFRMSTREMSMTALTDHVAAVRKNVIEPMNALLRMHERPQKMMHKRNKRVADYNRLKAIRERGDKPDKKTLEQGEHFHLLNEVLKDELPKLFALTAKLVEACLDSFVQLQLQWQVIWRRKLSQALDVDHKAPGSVQEIQDAFAGDFKFVEASVLSLGICNGSMLGEIINQIPVSASGSITLNGNDSGILSHGLSSESRRRTLSVSSEQSPVLPQPDFGGRGSGSFFNIGDATQPSTGSISVEPNRRLRASSTLSGHSPRTPEVPGSYPYFSNNTTPVNSISGRPSTANPRTFTEPLPSPSRPSIETPSLSRPSEESVRGRLLGSTYPQLDSQARAGSPSQRYSGFFSSAMPMSDSPRTASPAAGQAHRDFNIIFLAASVYEFNIDRQRREAGYPYLTYVAGEIFDVIGEKGELWLAKNQDDSSNEVGWIWNKHFVKLAS</sequence>
<dbReference type="InterPro" id="IPR027267">
    <property type="entry name" value="AH/BAR_dom_sf"/>
</dbReference>
<dbReference type="SMART" id="SM00325">
    <property type="entry name" value="RhoGEF"/>
    <property type="match status" value="1"/>
</dbReference>
<feature type="compositionally biased region" description="Polar residues" evidence="7">
    <location>
        <begin position="468"/>
        <end position="477"/>
    </location>
</feature>
<dbReference type="EMBL" id="JBEFKJ010000004">
    <property type="protein sequence ID" value="KAL2046147.1"/>
    <property type="molecule type" value="Genomic_DNA"/>
</dbReference>
<gene>
    <name evidence="9" type="ORF">N7G274_001594</name>
</gene>
<feature type="compositionally biased region" description="Basic and acidic residues" evidence="7">
    <location>
        <begin position="229"/>
        <end position="245"/>
    </location>
</feature>
<feature type="region of interest" description="Disordered" evidence="7">
    <location>
        <begin position="840"/>
        <end position="867"/>
    </location>
</feature>
<protein>
    <recommendedName>
        <fullName evidence="3">Dynamin-binding protein</fullName>
    </recommendedName>
    <alternativeName>
        <fullName evidence="6">Scaffold protein Tuba</fullName>
    </alternativeName>
</protein>
<dbReference type="SUPFAM" id="SSF48065">
    <property type="entry name" value="DBL homology domain (DH-domain)"/>
    <property type="match status" value="1"/>
</dbReference>